<proteinExistence type="predicted"/>
<dbReference type="Proteomes" id="UP000031465">
    <property type="component" value="Unassembled WGS sequence"/>
</dbReference>
<organism evidence="1 2">
    <name type="scientific">Candidatus Protochlamydia amoebophila</name>
    <dbReference type="NCBI Taxonomy" id="362787"/>
    <lineage>
        <taxon>Bacteria</taxon>
        <taxon>Pseudomonadati</taxon>
        <taxon>Chlamydiota</taxon>
        <taxon>Chlamydiia</taxon>
        <taxon>Parachlamydiales</taxon>
        <taxon>Parachlamydiaceae</taxon>
        <taxon>Candidatus Protochlamydia</taxon>
    </lineage>
</organism>
<accession>A0A0C1HF35</accession>
<gene>
    <name evidence="1" type="ORF">DB44_BG00070</name>
</gene>
<reference evidence="1 2" key="1">
    <citation type="journal article" date="2014" name="Mol. Biol. Evol.">
        <title>Massive expansion of Ubiquitination-related gene families within the Chlamydiae.</title>
        <authorList>
            <person name="Domman D."/>
            <person name="Collingro A."/>
            <person name="Lagkouvardos I."/>
            <person name="Gehre L."/>
            <person name="Weinmaier T."/>
            <person name="Rattei T."/>
            <person name="Subtil A."/>
            <person name="Horn M."/>
        </authorList>
    </citation>
    <scope>NUCLEOTIDE SEQUENCE [LARGE SCALE GENOMIC DNA]</scope>
    <source>
        <strain evidence="1 2">EI2</strain>
    </source>
</reference>
<dbReference type="AlphaFoldDB" id="A0A0C1HF35"/>
<evidence type="ECO:0000313" key="1">
    <source>
        <dbReference type="EMBL" id="KIC73318.1"/>
    </source>
</evidence>
<sequence>MFINQAMATLTAMNCRTNVNSDLLKKTLQAANFALLASPIILTVTKIGSDRFGHLICGIVAVPLIAKGFVHLARKYEVGIQASDSIYNNVGKCFDIATIITQIFNVAISYPFARQYPVQVGLSIAAVGVNIWHFSNAYLATNTNQESLVYQRRQAV</sequence>
<dbReference type="PATRIC" id="fig|362787.3.peg.420"/>
<dbReference type="EMBL" id="JSAN01000030">
    <property type="protein sequence ID" value="KIC73318.1"/>
    <property type="molecule type" value="Genomic_DNA"/>
</dbReference>
<dbReference type="RefSeq" id="WP_039356710.1">
    <property type="nucleotide sequence ID" value="NZ_JSAN01000030.1"/>
</dbReference>
<comment type="caution">
    <text evidence="1">The sequence shown here is derived from an EMBL/GenBank/DDBJ whole genome shotgun (WGS) entry which is preliminary data.</text>
</comment>
<name>A0A0C1HF35_9BACT</name>
<protein>
    <submittedName>
        <fullName evidence="1">Uncharacterized protein</fullName>
    </submittedName>
</protein>
<evidence type="ECO:0000313" key="2">
    <source>
        <dbReference type="Proteomes" id="UP000031465"/>
    </source>
</evidence>